<dbReference type="InterPro" id="IPR001789">
    <property type="entry name" value="Sig_transdc_resp-reg_receiver"/>
</dbReference>
<name>A0ABP8HR10_9BURK</name>
<keyword evidence="1 2" id="KW-0597">Phosphoprotein</keyword>
<proteinExistence type="predicted"/>
<dbReference type="Gene3D" id="3.40.50.2300">
    <property type="match status" value="1"/>
</dbReference>
<keyword evidence="5" id="KW-1185">Reference proteome</keyword>
<evidence type="ECO:0000313" key="5">
    <source>
        <dbReference type="Proteomes" id="UP001501671"/>
    </source>
</evidence>
<evidence type="ECO:0000313" key="4">
    <source>
        <dbReference type="EMBL" id="GAA4342973.1"/>
    </source>
</evidence>
<reference evidence="5" key="1">
    <citation type="journal article" date="2019" name="Int. J. Syst. Evol. Microbiol.">
        <title>The Global Catalogue of Microorganisms (GCM) 10K type strain sequencing project: providing services to taxonomists for standard genome sequencing and annotation.</title>
        <authorList>
            <consortium name="The Broad Institute Genomics Platform"/>
            <consortium name="The Broad Institute Genome Sequencing Center for Infectious Disease"/>
            <person name="Wu L."/>
            <person name="Ma J."/>
        </authorList>
    </citation>
    <scope>NUCLEOTIDE SEQUENCE [LARGE SCALE GENOMIC DNA]</scope>
    <source>
        <strain evidence="5">JCM 17666</strain>
    </source>
</reference>
<dbReference type="InterPro" id="IPR011006">
    <property type="entry name" value="CheY-like_superfamily"/>
</dbReference>
<evidence type="ECO:0000256" key="1">
    <source>
        <dbReference type="ARBA" id="ARBA00022553"/>
    </source>
</evidence>
<evidence type="ECO:0000259" key="3">
    <source>
        <dbReference type="PROSITE" id="PS50110"/>
    </source>
</evidence>
<dbReference type="SUPFAM" id="SSF52172">
    <property type="entry name" value="CheY-like"/>
    <property type="match status" value="1"/>
</dbReference>
<dbReference type="PROSITE" id="PS50110">
    <property type="entry name" value="RESPONSE_REGULATORY"/>
    <property type="match status" value="1"/>
</dbReference>
<dbReference type="PANTHER" id="PTHR44591">
    <property type="entry name" value="STRESS RESPONSE REGULATOR PROTEIN 1"/>
    <property type="match status" value="1"/>
</dbReference>
<dbReference type="PANTHER" id="PTHR44591:SF3">
    <property type="entry name" value="RESPONSE REGULATORY DOMAIN-CONTAINING PROTEIN"/>
    <property type="match status" value="1"/>
</dbReference>
<feature type="modified residue" description="4-aspartylphosphate" evidence="2">
    <location>
        <position position="56"/>
    </location>
</feature>
<organism evidence="4 5">
    <name type="scientific">Pigmentiphaga soli</name>
    <dbReference type="NCBI Taxonomy" id="1007095"/>
    <lineage>
        <taxon>Bacteria</taxon>
        <taxon>Pseudomonadati</taxon>
        <taxon>Pseudomonadota</taxon>
        <taxon>Betaproteobacteria</taxon>
        <taxon>Burkholderiales</taxon>
        <taxon>Alcaligenaceae</taxon>
        <taxon>Pigmentiphaga</taxon>
    </lineage>
</organism>
<comment type="caution">
    <text evidence="4">The sequence shown here is derived from an EMBL/GenBank/DDBJ whole genome shotgun (WGS) entry which is preliminary data.</text>
</comment>
<sequence>MATKVPCKLLIADDYANAADALAEMCSDHYDVRTAYSGREALRTVLDWRPRVAILDIDMPAPNGLEIAATIRVAPNLEPIALIAVTGRTAQYDRAIAIKYGFDAFLSKPVDSRELLRLVAQYCDDDSQAPRR</sequence>
<dbReference type="EMBL" id="BAABFO010000036">
    <property type="protein sequence ID" value="GAA4342973.1"/>
    <property type="molecule type" value="Genomic_DNA"/>
</dbReference>
<dbReference type="InterPro" id="IPR050595">
    <property type="entry name" value="Bact_response_regulator"/>
</dbReference>
<feature type="domain" description="Response regulatory" evidence="3">
    <location>
        <begin position="8"/>
        <end position="123"/>
    </location>
</feature>
<accession>A0ABP8HR10</accession>
<dbReference type="Pfam" id="PF00072">
    <property type="entry name" value="Response_reg"/>
    <property type="match status" value="1"/>
</dbReference>
<dbReference type="RefSeq" id="WP_345252234.1">
    <property type="nucleotide sequence ID" value="NZ_BAABFO010000036.1"/>
</dbReference>
<dbReference type="SMART" id="SM00448">
    <property type="entry name" value="REC"/>
    <property type="match status" value="1"/>
</dbReference>
<dbReference type="Proteomes" id="UP001501671">
    <property type="component" value="Unassembled WGS sequence"/>
</dbReference>
<protein>
    <recommendedName>
        <fullName evidence="3">Response regulatory domain-containing protein</fullName>
    </recommendedName>
</protein>
<gene>
    <name evidence="4" type="ORF">GCM10023144_45480</name>
</gene>
<evidence type="ECO:0000256" key="2">
    <source>
        <dbReference type="PROSITE-ProRule" id="PRU00169"/>
    </source>
</evidence>